<gene>
    <name evidence="2" type="ORF">LCGC14_1502760</name>
</gene>
<feature type="transmembrane region" description="Helical" evidence="1">
    <location>
        <begin position="73"/>
        <end position="106"/>
    </location>
</feature>
<keyword evidence="1" id="KW-1133">Transmembrane helix</keyword>
<dbReference type="EMBL" id="LAZR01010928">
    <property type="protein sequence ID" value="KKM64306.1"/>
    <property type="molecule type" value="Genomic_DNA"/>
</dbReference>
<evidence type="ECO:0000256" key="1">
    <source>
        <dbReference type="SAM" id="Phobius"/>
    </source>
</evidence>
<reference evidence="2" key="1">
    <citation type="journal article" date="2015" name="Nature">
        <title>Complex archaea that bridge the gap between prokaryotes and eukaryotes.</title>
        <authorList>
            <person name="Spang A."/>
            <person name="Saw J.H."/>
            <person name="Jorgensen S.L."/>
            <person name="Zaremba-Niedzwiedzka K."/>
            <person name="Martijn J."/>
            <person name="Lind A.E."/>
            <person name="van Eijk R."/>
            <person name="Schleper C."/>
            <person name="Guy L."/>
            <person name="Ettema T.J."/>
        </authorList>
    </citation>
    <scope>NUCLEOTIDE SEQUENCE</scope>
</reference>
<feature type="transmembrane region" description="Helical" evidence="1">
    <location>
        <begin position="35"/>
        <end position="61"/>
    </location>
</feature>
<accession>A0A0F9JPI7</accession>
<sequence length="117" mass="13460">MLQYIIAYLPTSLNTVFNIIMFTFGYLIRKKNRYIYGLYFMTAALFALISNIIFFALNYPLLALNLTEKGLPISFVIIFIDFVDVLTMGLNVTSAVFLFLGIYYVYKTHKAPKVNLS</sequence>
<keyword evidence="1" id="KW-0472">Membrane</keyword>
<dbReference type="AlphaFoldDB" id="A0A0F9JPI7"/>
<proteinExistence type="predicted"/>
<comment type="caution">
    <text evidence="2">The sequence shown here is derived from an EMBL/GenBank/DDBJ whole genome shotgun (WGS) entry which is preliminary data.</text>
</comment>
<name>A0A0F9JPI7_9ZZZZ</name>
<organism evidence="2">
    <name type="scientific">marine sediment metagenome</name>
    <dbReference type="NCBI Taxonomy" id="412755"/>
    <lineage>
        <taxon>unclassified sequences</taxon>
        <taxon>metagenomes</taxon>
        <taxon>ecological metagenomes</taxon>
    </lineage>
</organism>
<keyword evidence="1" id="KW-0812">Transmembrane</keyword>
<protein>
    <submittedName>
        <fullName evidence="2">Uncharacterized protein</fullName>
    </submittedName>
</protein>
<evidence type="ECO:0000313" key="2">
    <source>
        <dbReference type="EMBL" id="KKM64306.1"/>
    </source>
</evidence>
<feature type="transmembrane region" description="Helical" evidence="1">
    <location>
        <begin position="6"/>
        <end position="28"/>
    </location>
</feature>